<dbReference type="OMA" id="KCSEYVV"/>
<dbReference type="GO" id="GO:0051604">
    <property type="term" value="P:protein maturation"/>
    <property type="evidence" value="ECO:0007669"/>
    <property type="project" value="UniProtKB-UniRule"/>
</dbReference>
<sequence>MAKTNSWISHIEAFVDASCSSNQQNASVDAIAALVKNDSLTLEDLVREMELYLTTTDNIIRARGTLLLGEVLSHLTAKPLSSTIISSLVGFFTSRLADWQALRGTLVGCLALLRRKSNVGMVVGNEAKMLAENYLANVQTQSLAVHDRKLCFEVLQCLLDVYPEAVMDLDDELIRGILDAIDGEKDPRCLILTFHIAETLMRLFPDQSKSEESFAEEIFEILSCYFPIYFTHQKVDDLQIKRDDLSRELMNAFCSTPYFEPFAIPLVLDKLSSSLPLAKLDSLKYLSNCILHYGADRMFKHAKDIWFALKDVIFDFSPEGIIESAGDMESQKAQIAKEALTCLQMAVSQLNFVNSEPFTSLILDDPDIERIFLSVCLERSYSGIPKETLHQLNSIGSILSIASKVSIDGCSKVFQKFFPRLMNLLGVDKNDSSYGCIKDCNTSSNLNFGALYLCVEFLDSCRDLTIGLQDIPPQAPDSWCYLLKDFCGPLSYAFKSSLVNTVTAAKTGQEYVPCVVKGLQVLATFPGCHSPVSEKIYEDILAVLMSVITGRFDEPFLWRTALEALIQIGLHIEKFHDSKKERGYCKFVVERIVSMLLHDDTTSLGVKLEVISEIGTAGPDFMSTVIRGLEDVIFSNFSEIWVNGNLGAAEILVPLLQCYSNRVLPWCHKFGKADQVAMQFATNIWNLMEKSSVLSVEFQRNGVLDTTMMVMKLCVGYCTEENQSIIVRKAYTILSSTTFLLLDSLGLPLSNLEALQSIPDISGLSCKDEWLISLFASVVIVLHPQTPVPDVGALTRLFTVFLLKGHLPAAQALASMINKWPANIGTAELSSTHELEVVIDVVLESISAVLSSCLKECKIANGTDDNLSCSSLISYQIHAIVGLAWLGKSLLMRGHDKVKEIAKRLLKCLLSDQDIPATSVAKDEARDNDQNMHSLLIRAAADAFHILLTDSEVCLNRKFHATMRPLYKQRFFSSMMPVLLSSIKESNSSRTRAILYRALGHIFSDTPLAAVVAEAKKVIPALLEGLSISTLGVSNKEMTYNLLLVLSGILMDENGKEAIVENAHTIINHLIRLVSYPHMMLVRETAIQCLTAMSSLPHTRIYPMRPQVLRALVMSLDDPKRHVRQEAVRCRQAWASIASRSLHF</sequence>
<protein>
    <recommendedName>
        <fullName evidence="5">MMS19 nucleotide excision repair protein</fullName>
    </recommendedName>
</protein>
<comment type="subcellular location">
    <subcellularLocation>
        <location evidence="1 5">Nucleus</location>
    </subcellularLocation>
</comment>
<dbReference type="EMBL" id="CM007385">
    <property type="protein sequence ID" value="ONK69772.1"/>
    <property type="molecule type" value="Genomic_DNA"/>
</dbReference>
<dbReference type="Pfam" id="PF12460">
    <property type="entry name" value="MMS19_C"/>
    <property type="match status" value="1"/>
</dbReference>
<dbReference type="GO" id="GO:0005634">
    <property type="term" value="C:nucleus"/>
    <property type="evidence" value="ECO:0007669"/>
    <property type="project" value="UniProtKB-SubCell"/>
</dbReference>
<comment type="similarity">
    <text evidence="2 5">Belongs to the MET18/MMS19 family.</text>
</comment>
<dbReference type="Proteomes" id="UP000243459">
    <property type="component" value="Chromosome 5"/>
</dbReference>
<dbReference type="AlphaFoldDB" id="A0A5P1EUV3"/>
<comment type="function">
    <text evidence="5">Key component of the cytosolic iron-sulfur protein assembly (CIA) complex, a multiprotein complex that mediates the incorporation of iron-sulfur cluster into apoproteins specifically involved in DNA metabolism and genomic integrity. In the CIA complex, MMS19 acts as an adapter between early-acting CIA components and a subset of cellular target iron-sulfur proteins.</text>
</comment>
<evidence type="ECO:0000313" key="9">
    <source>
        <dbReference type="Proteomes" id="UP000243459"/>
    </source>
</evidence>
<dbReference type="InterPro" id="IPR029240">
    <property type="entry name" value="MMS19_N"/>
</dbReference>
<dbReference type="PANTHER" id="PTHR12891:SF0">
    <property type="entry name" value="MMS19 NUCLEOTIDE EXCISION REPAIR PROTEIN HOMOLOG"/>
    <property type="match status" value="1"/>
</dbReference>
<dbReference type="GO" id="GO:0097361">
    <property type="term" value="C:cytosolic [4Fe-4S] assembly targeting complex"/>
    <property type="evidence" value="ECO:0007669"/>
    <property type="project" value="UniProtKB-UniRule"/>
</dbReference>
<reference evidence="9" key="1">
    <citation type="journal article" date="2017" name="Nat. Commun.">
        <title>The asparagus genome sheds light on the origin and evolution of a young Y chromosome.</title>
        <authorList>
            <person name="Harkess A."/>
            <person name="Zhou J."/>
            <person name="Xu C."/>
            <person name="Bowers J.E."/>
            <person name="Van der Hulst R."/>
            <person name="Ayyampalayam S."/>
            <person name="Mercati F."/>
            <person name="Riccardi P."/>
            <person name="McKain M.R."/>
            <person name="Kakrana A."/>
            <person name="Tang H."/>
            <person name="Ray J."/>
            <person name="Groenendijk J."/>
            <person name="Arikit S."/>
            <person name="Mathioni S.M."/>
            <person name="Nakano M."/>
            <person name="Shan H."/>
            <person name="Telgmann-Rauber A."/>
            <person name="Kanno A."/>
            <person name="Yue Z."/>
            <person name="Chen H."/>
            <person name="Li W."/>
            <person name="Chen Y."/>
            <person name="Xu X."/>
            <person name="Zhang Y."/>
            <person name="Luo S."/>
            <person name="Chen H."/>
            <person name="Gao J."/>
            <person name="Mao Z."/>
            <person name="Pires J.C."/>
            <person name="Luo M."/>
            <person name="Kudrna D."/>
            <person name="Wing R.A."/>
            <person name="Meyers B.C."/>
            <person name="Yi K."/>
            <person name="Kong H."/>
            <person name="Lavrijsen P."/>
            <person name="Sunseri F."/>
            <person name="Falavigna A."/>
            <person name="Ye Y."/>
            <person name="Leebens-Mack J.H."/>
            <person name="Chen G."/>
        </authorList>
    </citation>
    <scope>NUCLEOTIDE SEQUENCE [LARGE SCALE GENOMIC DNA]</scope>
    <source>
        <strain evidence="9">cv. DH0086</strain>
    </source>
</reference>
<keyword evidence="9" id="KW-1185">Reference proteome</keyword>
<dbReference type="GO" id="GO:0006281">
    <property type="term" value="P:DNA repair"/>
    <property type="evidence" value="ECO:0007669"/>
    <property type="project" value="UniProtKB-UniRule"/>
</dbReference>
<dbReference type="InterPro" id="IPR011989">
    <property type="entry name" value="ARM-like"/>
</dbReference>
<dbReference type="SUPFAM" id="SSF48371">
    <property type="entry name" value="ARM repeat"/>
    <property type="match status" value="1"/>
</dbReference>
<evidence type="ECO:0000256" key="5">
    <source>
        <dbReference type="RuleBase" id="RU367072"/>
    </source>
</evidence>
<dbReference type="Gene3D" id="1.25.10.10">
    <property type="entry name" value="Leucine-rich Repeat Variant"/>
    <property type="match status" value="1"/>
</dbReference>
<evidence type="ECO:0000313" key="8">
    <source>
        <dbReference type="EMBL" id="ONK69772.1"/>
    </source>
</evidence>
<keyword evidence="5" id="KW-0227">DNA damage</keyword>
<evidence type="ECO:0000259" key="7">
    <source>
        <dbReference type="Pfam" id="PF14500"/>
    </source>
</evidence>
<evidence type="ECO:0000256" key="3">
    <source>
        <dbReference type="ARBA" id="ARBA00022737"/>
    </source>
</evidence>
<evidence type="ECO:0000256" key="4">
    <source>
        <dbReference type="ARBA" id="ARBA00023242"/>
    </source>
</evidence>
<dbReference type="GO" id="GO:0016226">
    <property type="term" value="P:iron-sulfur cluster assembly"/>
    <property type="evidence" value="ECO:0007669"/>
    <property type="project" value="UniProtKB-UniRule"/>
</dbReference>
<name>A0A5P1EUV3_ASPOF</name>
<dbReference type="Gramene" id="ONK69772">
    <property type="protein sequence ID" value="ONK69772"/>
    <property type="gene ID" value="A4U43_C05F26550"/>
</dbReference>
<gene>
    <name evidence="8" type="ORF">A4U43_C05F26550</name>
</gene>
<dbReference type="InterPro" id="IPR016024">
    <property type="entry name" value="ARM-type_fold"/>
</dbReference>
<accession>A0A5P1EUV3</accession>
<feature type="domain" description="MMS19 C-terminal" evidence="6">
    <location>
        <begin position="609"/>
        <end position="1093"/>
    </location>
</feature>
<dbReference type="InterPro" id="IPR039920">
    <property type="entry name" value="MMS19"/>
</dbReference>
<dbReference type="PANTHER" id="PTHR12891">
    <property type="entry name" value="DNA REPAIR/TRANSCRIPTION PROTEIN MET18/MMS19"/>
    <property type="match status" value="1"/>
</dbReference>
<evidence type="ECO:0000256" key="2">
    <source>
        <dbReference type="ARBA" id="ARBA00009340"/>
    </source>
</evidence>
<organism evidence="8 9">
    <name type="scientific">Asparagus officinalis</name>
    <name type="common">Garden asparagus</name>
    <dbReference type="NCBI Taxonomy" id="4686"/>
    <lineage>
        <taxon>Eukaryota</taxon>
        <taxon>Viridiplantae</taxon>
        <taxon>Streptophyta</taxon>
        <taxon>Embryophyta</taxon>
        <taxon>Tracheophyta</taxon>
        <taxon>Spermatophyta</taxon>
        <taxon>Magnoliopsida</taxon>
        <taxon>Liliopsida</taxon>
        <taxon>Asparagales</taxon>
        <taxon>Asparagaceae</taxon>
        <taxon>Asparagoideae</taxon>
        <taxon>Asparagus</taxon>
    </lineage>
</organism>
<keyword evidence="4 5" id="KW-0539">Nucleus</keyword>
<keyword evidence="5" id="KW-0234">DNA repair</keyword>
<evidence type="ECO:0000256" key="1">
    <source>
        <dbReference type="ARBA" id="ARBA00004123"/>
    </source>
</evidence>
<feature type="domain" description="MMS19 N-terminal" evidence="7">
    <location>
        <begin position="46"/>
        <end position="314"/>
    </location>
</feature>
<evidence type="ECO:0000259" key="6">
    <source>
        <dbReference type="Pfam" id="PF12460"/>
    </source>
</evidence>
<keyword evidence="3" id="KW-0677">Repeat</keyword>
<dbReference type="InterPro" id="IPR024687">
    <property type="entry name" value="MMS19_C"/>
</dbReference>
<proteinExistence type="inferred from homology"/>
<dbReference type="Pfam" id="PF14500">
    <property type="entry name" value="MMS19_N"/>
    <property type="match status" value="1"/>
</dbReference>